<dbReference type="PANTHER" id="PTHR10668:SF105">
    <property type="entry name" value="DEHYDROGENASE-RELATED"/>
    <property type="match status" value="1"/>
</dbReference>
<evidence type="ECO:0000313" key="2">
    <source>
        <dbReference type="Proteomes" id="UP000298127"/>
    </source>
</evidence>
<dbReference type="AlphaFoldDB" id="A0A4Y9QZJ4"/>
<gene>
    <name evidence="1" type="ORF">E4M00_08040</name>
</gene>
<reference evidence="1 2" key="1">
    <citation type="journal article" date="2018" name="J. Microbiol.">
        <title>Leifsonia flava sp. nov., a novel actinobacterium isolated from the rhizosphere of Aquilegia viridiflora.</title>
        <authorList>
            <person name="Cai Y."/>
            <person name="Tao W.Z."/>
            <person name="Ma Y.J."/>
            <person name="Cheng J."/>
            <person name="Zhang M.Y."/>
            <person name="Zhang Y.X."/>
        </authorList>
    </citation>
    <scope>NUCLEOTIDE SEQUENCE [LARGE SCALE GENOMIC DNA]</scope>
    <source>
        <strain evidence="1 2">SYP-B2174</strain>
    </source>
</reference>
<dbReference type="RefSeq" id="WP_135120009.1">
    <property type="nucleotide sequence ID" value="NZ_SPQZ01000003.1"/>
</dbReference>
<keyword evidence="2" id="KW-1185">Reference proteome</keyword>
<dbReference type="EMBL" id="SPQZ01000003">
    <property type="protein sequence ID" value="TFV97994.1"/>
    <property type="molecule type" value="Genomic_DNA"/>
</dbReference>
<name>A0A4Y9QZJ4_9MICO</name>
<comment type="caution">
    <text evidence="1">The sequence shown here is derived from an EMBL/GenBank/DDBJ whole genome shotgun (WGS) entry which is preliminary data.</text>
</comment>
<dbReference type="Proteomes" id="UP000298127">
    <property type="component" value="Unassembled WGS sequence"/>
</dbReference>
<dbReference type="PRINTS" id="PR00419">
    <property type="entry name" value="ADXRDTASE"/>
</dbReference>
<dbReference type="Gene3D" id="3.90.660.50">
    <property type="match status" value="1"/>
</dbReference>
<protein>
    <submittedName>
        <fullName evidence="1">NAD(P)/FAD-dependent oxidoreductase</fullName>
    </submittedName>
</protein>
<dbReference type="Gene3D" id="3.50.50.60">
    <property type="entry name" value="FAD/NAD(P)-binding domain"/>
    <property type="match status" value="2"/>
</dbReference>
<proteinExistence type="predicted"/>
<sequence>MTEFDAVVVGAGPNGLAAAVTLARAGLRVVVYERNSTPGGGARTAELTLPGFHHDVCSAVHPLALASPFFREFQLDRRIDLQLPGASFAHPLDDGRAGIAYRDLDRTAAELGPDGGAYAALMRPLVDQADRVARLTGDTLLRVPEHPVLAARFGLRVLEQGTPLWNLRFSDDLAPAMLSGVAAHAIRSMPSPTTAGAGLALTAHAHARGWPIPVGGTQAIIDAMIDDLVAHGGSVVTDAEVTDLRALPSSRAIILDTTPRALLDLAGDRLPAVYSRELESFEYGNAAAKVDFALDAPIPWANAGVRQAGTVHLGGTRAQIAAAERTVAAGRHSDAPYVLISQPTVVDGSRAPAGKHTAWAYTHVPAGSDIDQTEAVTAQIERFAPGFRDTILASSSRTAIDLQEYNPNYIGGDIASGAASILQLLKRPVLSPDPWRTPLDGVYLCSSSTSPGPGVHGLNGWHAARSALRRTFGIEALPDLSIGA</sequence>
<dbReference type="InterPro" id="IPR036188">
    <property type="entry name" value="FAD/NAD-bd_sf"/>
</dbReference>
<accession>A0A4Y9QZJ4</accession>
<dbReference type="PANTHER" id="PTHR10668">
    <property type="entry name" value="PHYTOENE DEHYDROGENASE"/>
    <property type="match status" value="1"/>
</dbReference>
<organism evidence="1 2">
    <name type="scientific">Orlajensenia leifsoniae</name>
    <dbReference type="NCBI Taxonomy" id="2561933"/>
    <lineage>
        <taxon>Bacteria</taxon>
        <taxon>Bacillati</taxon>
        <taxon>Actinomycetota</taxon>
        <taxon>Actinomycetes</taxon>
        <taxon>Micrococcales</taxon>
        <taxon>Microbacteriaceae</taxon>
        <taxon>Orlajensenia</taxon>
    </lineage>
</organism>
<evidence type="ECO:0000313" key="1">
    <source>
        <dbReference type="EMBL" id="TFV97994.1"/>
    </source>
</evidence>
<dbReference type="SUPFAM" id="SSF51905">
    <property type="entry name" value="FAD/NAD(P)-binding domain"/>
    <property type="match status" value="1"/>
</dbReference>
<dbReference type="Pfam" id="PF13450">
    <property type="entry name" value="NAD_binding_8"/>
    <property type="match status" value="1"/>
</dbReference>